<feature type="non-terminal residue" evidence="1">
    <location>
        <position position="79"/>
    </location>
</feature>
<keyword evidence="2" id="KW-1185">Reference proteome</keyword>
<dbReference type="AlphaFoldDB" id="A0A392S3E9"/>
<proteinExistence type="predicted"/>
<evidence type="ECO:0000313" key="2">
    <source>
        <dbReference type="Proteomes" id="UP000265520"/>
    </source>
</evidence>
<protein>
    <submittedName>
        <fullName evidence="1">Uncharacterized protein</fullName>
    </submittedName>
</protein>
<sequence>MIPIFCLHTPKKDKEFNPVCQVREVATPTLEDVVKKEVMKPFETGKIDCMPNSLRVDPVGVASKTKCFKQPPRRFIKRK</sequence>
<comment type="caution">
    <text evidence="1">The sequence shown here is derived from an EMBL/GenBank/DDBJ whole genome shotgun (WGS) entry which is preliminary data.</text>
</comment>
<evidence type="ECO:0000313" key="1">
    <source>
        <dbReference type="EMBL" id="MCI42907.1"/>
    </source>
</evidence>
<organism evidence="1 2">
    <name type="scientific">Trifolium medium</name>
    <dbReference type="NCBI Taxonomy" id="97028"/>
    <lineage>
        <taxon>Eukaryota</taxon>
        <taxon>Viridiplantae</taxon>
        <taxon>Streptophyta</taxon>
        <taxon>Embryophyta</taxon>
        <taxon>Tracheophyta</taxon>
        <taxon>Spermatophyta</taxon>
        <taxon>Magnoliopsida</taxon>
        <taxon>eudicotyledons</taxon>
        <taxon>Gunneridae</taxon>
        <taxon>Pentapetalae</taxon>
        <taxon>rosids</taxon>
        <taxon>fabids</taxon>
        <taxon>Fabales</taxon>
        <taxon>Fabaceae</taxon>
        <taxon>Papilionoideae</taxon>
        <taxon>50 kb inversion clade</taxon>
        <taxon>NPAAA clade</taxon>
        <taxon>Hologalegina</taxon>
        <taxon>IRL clade</taxon>
        <taxon>Trifolieae</taxon>
        <taxon>Trifolium</taxon>
    </lineage>
</organism>
<reference evidence="1 2" key="1">
    <citation type="journal article" date="2018" name="Front. Plant Sci.">
        <title>Red Clover (Trifolium pratense) and Zigzag Clover (T. medium) - A Picture of Genomic Similarities and Differences.</title>
        <authorList>
            <person name="Dluhosova J."/>
            <person name="Istvanek J."/>
            <person name="Nedelnik J."/>
            <person name="Repkova J."/>
        </authorList>
    </citation>
    <scope>NUCLEOTIDE SEQUENCE [LARGE SCALE GENOMIC DNA]</scope>
    <source>
        <strain evidence="2">cv. 10/8</strain>
        <tissue evidence="1">Leaf</tissue>
    </source>
</reference>
<accession>A0A392S3E9</accession>
<name>A0A392S3E9_9FABA</name>
<dbReference type="Proteomes" id="UP000265520">
    <property type="component" value="Unassembled WGS sequence"/>
</dbReference>
<dbReference type="EMBL" id="LXQA010310568">
    <property type="protein sequence ID" value="MCI42907.1"/>
    <property type="molecule type" value="Genomic_DNA"/>
</dbReference>